<name>A0A6H9UXC8_9ACTN</name>
<sequence>MFDDLPPNLERLHTLRVWHAMWLRRIDHKIALLQQRRAEEERGRVSRPQPPDWVVEIGIGADRPPVQVHADDCHMAGARRRPVSSDEARRLLTTGLSACIHCRPDTRLHLLDLAA</sequence>
<proteinExistence type="predicted"/>
<dbReference type="Pfam" id="PF19746">
    <property type="entry name" value="DUF6233"/>
    <property type="match status" value="1"/>
</dbReference>
<dbReference type="RefSeq" id="WP_150950607.1">
    <property type="nucleotide sequence ID" value="NZ_VZRB01000014.1"/>
</dbReference>
<evidence type="ECO:0000313" key="1">
    <source>
        <dbReference type="EMBL" id="KAB1144702.1"/>
    </source>
</evidence>
<dbReference type="Proteomes" id="UP000442707">
    <property type="component" value="Unassembled WGS sequence"/>
</dbReference>
<protein>
    <submittedName>
        <fullName evidence="1">Uncharacterized protein</fullName>
    </submittedName>
</protein>
<evidence type="ECO:0000313" key="2">
    <source>
        <dbReference type="Proteomes" id="UP000442707"/>
    </source>
</evidence>
<comment type="caution">
    <text evidence="1">The sequence shown here is derived from an EMBL/GenBank/DDBJ whole genome shotgun (WGS) entry which is preliminary data.</text>
</comment>
<gene>
    <name evidence="1" type="ORF">F7R91_20895</name>
</gene>
<reference evidence="1 2" key="1">
    <citation type="submission" date="2019-09" db="EMBL/GenBank/DDBJ databases">
        <title>Screening of Novel Bioactive Compounds from Soil-Associated.</title>
        <authorList>
            <person name="Zhao S."/>
        </authorList>
    </citation>
    <scope>NUCLEOTIDE SEQUENCE [LARGE SCALE GENOMIC DNA]</scope>
    <source>
        <strain evidence="1 2">HIT-DPA4</strain>
    </source>
</reference>
<dbReference type="EMBL" id="VZRB01000014">
    <property type="protein sequence ID" value="KAB1144702.1"/>
    <property type="molecule type" value="Genomic_DNA"/>
</dbReference>
<organism evidence="1 2">
    <name type="scientific">Streptomyces luteolifulvus</name>
    <dbReference type="NCBI Taxonomy" id="2615112"/>
    <lineage>
        <taxon>Bacteria</taxon>
        <taxon>Bacillati</taxon>
        <taxon>Actinomycetota</taxon>
        <taxon>Actinomycetes</taxon>
        <taxon>Kitasatosporales</taxon>
        <taxon>Streptomycetaceae</taxon>
        <taxon>Streptomyces</taxon>
    </lineage>
</organism>
<keyword evidence="2" id="KW-1185">Reference proteome</keyword>
<dbReference type="InterPro" id="IPR046200">
    <property type="entry name" value="DUF6233"/>
</dbReference>
<dbReference type="AlphaFoldDB" id="A0A6H9UXC8"/>
<accession>A0A6H9UXC8</accession>